<proteinExistence type="predicted"/>
<feature type="region of interest" description="Disordered" evidence="1">
    <location>
        <begin position="1"/>
        <end position="60"/>
    </location>
</feature>
<evidence type="ECO:0000313" key="2">
    <source>
        <dbReference type="EMBL" id="VDL62439.1"/>
    </source>
</evidence>
<feature type="compositionally biased region" description="Polar residues" evidence="1">
    <location>
        <begin position="24"/>
        <end position="33"/>
    </location>
</feature>
<reference evidence="4" key="1">
    <citation type="submission" date="2017-02" db="UniProtKB">
        <authorList>
            <consortium name="WormBaseParasite"/>
        </authorList>
    </citation>
    <scope>IDENTIFICATION</scope>
</reference>
<sequence>IAPGPYPGQGGQGTAPAPYRDTKYPSNANYQQNERMHPAPRVSASGGDGLAYTNSRARRF</sequence>
<organism evidence="4">
    <name type="scientific">Nippostrongylus brasiliensis</name>
    <name type="common">Rat hookworm</name>
    <dbReference type="NCBI Taxonomy" id="27835"/>
    <lineage>
        <taxon>Eukaryota</taxon>
        <taxon>Metazoa</taxon>
        <taxon>Ecdysozoa</taxon>
        <taxon>Nematoda</taxon>
        <taxon>Chromadorea</taxon>
        <taxon>Rhabditida</taxon>
        <taxon>Rhabditina</taxon>
        <taxon>Rhabditomorpha</taxon>
        <taxon>Strongyloidea</taxon>
        <taxon>Heligmosomidae</taxon>
        <taxon>Nippostrongylus</taxon>
    </lineage>
</organism>
<evidence type="ECO:0000256" key="1">
    <source>
        <dbReference type="SAM" id="MobiDB-lite"/>
    </source>
</evidence>
<dbReference type="WBParaSite" id="NBR_0000014701-mRNA-1">
    <property type="protein sequence ID" value="NBR_0000014701-mRNA-1"/>
    <property type="gene ID" value="NBR_0000014701"/>
</dbReference>
<gene>
    <name evidence="2" type="ORF">NBR_LOCUS148</name>
</gene>
<dbReference type="Proteomes" id="UP000271162">
    <property type="component" value="Unassembled WGS sequence"/>
</dbReference>
<protein>
    <submittedName>
        <fullName evidence="4">Partitioning defective 3 B</fullName>
    </submittedName>
</protein>
<name>A0A0N4XCH1_NIPBR</name>
<evidence type="ECO:0000313" key="4">
    <source>
        <dbReference type="WBParaSite" id="NBR_0000014701-mRNA-1"/>
    </source>
</evidence>
<reference evidence="2 3" key="2">
    <citation type="submission" date="2018-11" db="EMBL/GenBank/DDBJ databases">
        <authorList>
            <consortium name="Pathogen Informatics"/>
        </authorList>
    </citation>
    <scope>NUCLEOTIDE SEQUENCE [LARGE SCALE GENOMIC DNA]</scope>
</reference>
<dbReference type="EMBL" id="UYSL01000040">
    <property type="protein sequence ID" value="VDL62439.1"/>
    <property type="molecule type" value="Genomic_DNA"/>
</dbReference>
<keyword evidence="3" id="KW-1185">Reference proteome</keyword>
<evidence type="ECO:0000313" key="3">
    <source>
        <dbReference type="Proteomes" id="UP000271162"/>
    </source>
</evidence>
<accession>A0A0N4XCH1</accession>
<dbReference type="AlphaFoldDB" id="A0A0N4XCH1"/>